<evidence type="ECO:0000256" key="3">
    <source>
        <dbReference type="ARBA" id="ARBA00022741"/>
    </source>
</evidence>
<dbReference type="Pfam" id="PF01553">
    <property type="entry name" value="Acyltransferase"/>
    <property type="match status" value="1"/>
</dbReference>
<organism evidence="11 12">
    <name type="scientific">Atopobium minutum</name>
    <dbReference type="NCBI Taxonomy" id="1381"/>
    <lineage>
        <taxon>Bacteria</taxon>
        <taxon>Bacillati</taxon>
        <taxon>Actinomycetota</taxon>
        <taxon>Coriobacteriia</taxon>
        <taxon>Coriobacteriales</taxon>
        <taxon>Atopobiaceae</taxon>
        <taxon>Atopobium</taxon>
    </lineage>
</organism>
<dbReference type="Pfam" id="PF02224">
    <property type="entry name" value="Cytidylate_kin"/>
    <property type="match status" value="1"/>
</dbReference>
<evidence type="ECO:0000256" key="9">
    <source>
        <dbReference type="HAMAP-Rule" id="MF_00238"/>
    </source>
</evidence>
<evidence type="ECO:0000256" key="7">
    <source>
        <dbReference type="ARBA" id="ARBA00047615"/>
    </source>
</evidence>
<dbReference type="SUPFAM" id="SSF52540">
    <property type="entry name" value="P-loop containing nucleoside triphosphate hydrolases"/>
    <property type="match status" value="1"/>
</dbReference>
<dbReference type="GO" id="GO:0006220">
    <property type="term" value="P:pyrimidine nucleotide metabolic process"/>
    <property type="evidence" value="ECO:0007669"/>
    <property type="project" value="UniProtKB-UniRule"/>
</dbReference>
<proteinExistence type="inferred from homology"/>
<evidence type="ECO:0000259" key="10">
    <source>
        <dbReference type="SMART" id="SM00563"/>
    </source>
</evidence>
<dbReference type="PANTHER" id="PTHR10434:SF11">
    <property type="entry name" value="1-ACYL-SN-GLYCEROL-3-PHOSPHATE ACYLTRANSFERASE"/>
    <property type="match status" value="1"/>
</dbReference>
<dbReference type="GO" id="GO:0006654">
    <property type="term" value="P:phosphatidic acid biosynthetic process"/>
    <property type="evidence" value="ECO:0007669"/>
    <property type="project" value="TreeGrafter"/>
</dbReference>
<evidence type="ECO:0000256" key="1">
    <source>
        <dbReference type="ARBA" id="ARBA00009427"/>
    </source>
</evidence>
<name>A0AB38A4K2_9ACTN</name>
<dbReference type="Gene3D" id="3.40.50.300">
    <property type="entry name" value="P-loop containing nucleotide triphosphate hydrolases"/>
    <property type="match status" value="1"/>
</dbReference>
<dbReference type="Proteomes" id="UP000183687">
    <property type="component" value="Unassembled WGS sequence"/>
</dbReference>
<evidence type="ECO:0000313" key="11">
    <source>
        <dbReference type="EMBL" id="SEB40985.1"/>
    </source>
</evidence>
<comment type="caution">
    <text evidence="11">The sequence shown here is derived from an EMBL/GenBank/DDBJ whole genome shotgun (WGS) entry which is preliminary data.</text>
</comment>
<dbReference type="GO" id="GO:0005524">
    <property type="term" value="F:ATP binding"/>
    <property type="evidence" value="ECO:0007669"/>
    <property type="project" value="UniProtKB-UniRule"/>
</dbReference>
<dbReference type="AlphaFoldDB" id="A0AB38A4K2"/>
<feature type="domain" description="Phospholipid/glycerol acyltransferase" evidence="10">
    <location>
        <begin position="310"/>
        <end position="426"/>
    </location>
</feature>
<evidence type="ECO:0000256" key="5">
    <source>
        <dbReference type="ARBA" id="ARBA00022840"/>
    </source>
</evidence>
<dbReference type="InterPro" id="IPR002123">
    <property type="entry name" value="Plipid/glycerol_acylTrfase"/>
</dbReference>
<reference evidence="11 12" key="1">
    <citation type="submission" date="2016-10" db="EMBL/GenBank/DDBJ databases">
        <authorList>
            <person name="Varghese N."/>
            <person name="Submissions S."/>
        </authorList>
    </citation>
    <scope>NUCLEOTIDE SEQUENCE [LARGE SCALE GENOMIC DNA]</scope>
    <source>
        <strain evidence="11 12">DSM 20586</strain>
    </source>
</reference>
<comment type="subcellular location">
    <subcellularLocation>
        <location evidence="9">Cytoplasm</location>
    </subcellularLocation>
</comment>
<dbReference type="EC" id="2.7.4.25" evidence="9"/>
<keyword evidence="4 9" id="KW-0418">Kinase</keyword>
<dbReference type="InterPro" id="IPR011994">
    <property type="entry name" value="Cytidylate_kinase_dom"/>
</dbReference>
<evidence type="ECO:0000256" key="2">
    <source>
        <dbReference type="ARBA" id="ARBA00022679"/>
    </source>
</evidence>
<keyword evidence="9" id="KW-0963">Cytoplasm</keyword>
<evidence type="ECO:0000256" key="4">
    <source>
        <dbReference type="ARBA" id="ARBA00022777"/>
    </source>
</evidence>
<dbReference type="SMART" id="SM00563">
    <property type="entry name" value="PlsC"/>
    <property type="match status" value="1"/>
</dbReference>
<comment type="similarity">
    <text evidence="1 9">Belongs to the cytidylate kinase family. Type 1 subfamily.</text>
</comment>
<protein>
    <recommendedName>
        <fullName evidence="9">Cytidylate kinase</fullName>
        <shortName evidence="9">CK</shortName>
        <ecNumber evidence="9">2.7.4.25</ecNumber>
    </recommendedName>
    <alternativeName>
        <fullName evidence="9">Cytidine monophosphate kinase</fullName>
        <shortName evidence="9">CMP kinase</shortName>
    </alternativeName>
</protein>
<dbReference type="GO" id="GO:0003841">
    <property type="term" value="F:1-acylglycerol-3-phosphate O-acyltransferase activity"/>
    <property type="evidence" value="ECO:0007669"/>
    <property type="project" value="TreeGrafter"/>
</dbReference>
<dbReference type="CDD" id="cd02020">
    <property type="entry name" value="CMPK"/>
    <property type="match status" value="1"/>
</dbReference>
<dbReference type="GO" id="GO:0005737">
    <property type="term" value="C:cytoplasm"/>
    <property type="evidence" value="ECO:0007669"/>
    <property type="project" value="UniProtKB-SubCell"/>
</dbReference>
<dbReference type="InterPro" id="IPR027417">
    <property type="entry name" value="P-loop_NTPase"/>
</dbReference>
<dbReference type="InterPro" id="IPR003136">
    <property type="entry name" value="Cytidylate_kin"/>
</dbReference>
<evidence type="ECO:0000256" key="8">
    <source>
        <dbReference type="ARBA" id="ARBA00048478"/>
    </source>
</evidence>
<dbReference type="GO" id="GO:0036431">
    <property type="term" value="F:dCMP kinase activity"/>
    <property type="evidence" value="ECO:0007669"/>
    <property type="project" value="InterPro"/>
</dbReference>
<comment type="catalytic activity">
    <reaction evidence="8 9">
        <text>CMP + ATP = CDP + ADP</text>
        <dbReference type="Rhea" id="RHEA:11600"/>
        <dbReference type="ChEBI" id="CHEBI:30616"/>
        <dbReference type="ChEBI" id="CHEBI:58069"/>
        <dbReference type="ChEBI" id="CHEBI:60377"/>
        <dbReference type="ChEBI" id="CHEBI:456216"/>
        <dbReference type="EC" id="2.7.4.25"/>
    </reaction>
</comment>
<evidence type="ECO:0000256" key="6">
    <source>
        <dbReference type="ARBA" id="ARBA00023315"/>
    </source>
</evidence>
<dbReference type="PANTHER" id="PTHR10434">
    <property type="entry name" value="1-ACYL-SN-GLYCEROL-3-PHOSPHATE ACYLTRANSFERASE"/>
    <property type="match status" value="1"/>
</dbReference>
<dbReference type="SUPFAM" id="SSF69593">
    <property type="entry name" value="Glycerol-3-phosphate (1)-acyltransferase"/>
    <property type="match status" value="1"/>
</dbReference>
<keyword evidence="2 9" id="KW-0808">Transferase</keyword>
<dbReference type="NCBIfam" id="TIGR00017">
    <property type="entry name" value="cmk"/>
    <property type="match status" value="1"/>
</dbReference>
<keyword evidence="3 9" id="KW-0547">Nucleotide-binding</keyword>
<dbReference type="HAMAP" id="MF_00238">
    <property type="entry name" value="Cytidyl_kinase_type1"/>
    <property type="match status" value="1"/>
</dbReference>
<accession>A0AB38A4K2</accession>
<dbReference type="EMBL" id="FNSH01000001">
    <property type="protein sequence ID" value="SEB40985.1"/>
    <property type="molecule type" value="Genomic_DNA"/>
</dbReference>
<comment type="catalytic activity">
    <reaction evidence="7 9">
        <text>dCMP + ATP = dCDP + ADP</text>
        <dbReference type="Rhea" id="RHEA:25094"/>
        <dbReference type="ChEBI" id="CHEBI:30616"/>
        <dbReference type="ChEBI" id="CHEBI:57566"/>
        <dbReference type="ChEBI" id="CHEBI:58593"/>
        <dbReference type="ChEBI" id="CHEBI:456216"/>
        <dbReference type="EC" id="2.7.4.25"/>
    </reaction>
</comment>
<dbReference type="CDD" id="cd07989">
    <property type="entry name" value="LPLAT_AGPAT-like"/>
    <property type="match status" value="1"/>
</dbReference>
<dbReference type="RefSeq" id="WP_002563646.1">
    <property type="nucleotide sequence ID" value="NZ_CALJSN010000005.1"/>
</dbReference>
<keyword evidence="5 9" id="KW-0067">ATP-binding</keyword>
<feature type="binding site" evidence="9">
    <location>
        <begin position="7"/>
        <end position="15"/>
    </location>
    <ligand>
        <name>ATP</name>
        <dbReference type="ChEBI" id="CHEBI:30616"/>
    </ligand>
</feature>
<keyword evidence="6 11" id="KW-0012">Acyltransferase</keyword>
<evidence type="ECO:0000313" key="12">
    <source>
        <dbReference type="Proteomes" id="UP000183687"/>
    </source>
</evidence>
<sequence>MKVAIDGPAGSGKSTVAKQIAKQRNLSYLDTGAMYRSVTFTCLEQGIDLTDSQAVIGVAQAIDIRFEQGDTAQRVFVNNAEVTSQIRSAQVDQNVSLVAAIPQVREAMVNLQRKAGEKIDVVAEGRDIGTVVFPHAEVKVFLTADASARAHRRAVEREGGNAAKHDVATNHTEEQKIYEDLLRRDQMDSTRKTSPLVPAQDAVHIDSSNLSVDEVCAQIEALMDKALAKKASELQAGAAKNTTSVAEQQPVAAKDKWESYYEMKVREFPLHARILLKVAVVLCNAYTKLKYRWTIENLQTLLAASADRGVVIIMNHVSYLDPFIPACAMILSGRSLRPIYKDDFNRFGLLHWALPRLGAIPVARGTADVKALRRAQRALQKGESVLIYPEGTRVRKPDQVSQIHGGFALMAKMAKTDIVPMAIVGALDITPPGKHYPRPKKVYCRVGEPLSFDDLSSKGRKEQVVEMERLATQKMYELRDQLMAEHPGRK</sequence>
<gene>
    <name evidence="9" type="primary">cmk</name>
    <name evidence="11" type="ORF">SAMN04489746_0120</name>
</gene>